<reference evidence="1" key="1">
    <citation type="submission" date="2021-05" db="EMBL/GenBank/DDBJ databases">
        <title>Molecular characterization for Shewanella algae harboring chromosomal blaOXA-55-like strains isolated from clinical and environment sample.</title>
        <authorList>
            <person name="Ohama Y."/>
            <person name="Aoki K."/>
            <person name="Harada S."/>
            <person name="Moriya K."/>
            <person name="Ishii Y."/>
            <person name="Tateda K."/>
        </authorList>
    </citation>
    <scope>NUCLEOTIDE SEQUENCE</scope>
    <source>
        <strain evidence="1">JCM 11563</strain>
    </source>
</reference>
<proteinExistence type="predicted"/>
<evidence type="ECO:0000313" key="2">
    <source>
        <dbReference type="Proteomes" id="UP000887104"/>
    </source>
</evidence>
<keyword evidence="2" id="KW-1185">Reference proteome</keyword>
<sequence length="162" mass="18828">MISCISKRVKTLLFELFAAPIIQYKQPYTVIDKHIKPAVDMLNSIDGVETIASCHGHLFGHIEAPYIYFKAPTDTAAYLHKQIWTTTQHKSIYWVIEGRYNSECELCFSLRSPPCELAYYHFFSRLRLFGYRRLELEQSMLELAQLIKSASKTLKQPIGDKY</sequence>
<accession>A0ABQ4PLF5</accession>
<protein>
    <submittedName>
        <fullName evidence="1">Uncharacterized protein</fullName>
    </submittedName>
</protein>
<dbReference type="EMBL" id="BPEY01000062">
    <property type="protein sequence ID" value="GIU48830.1"/>
    <property type="molecule type" value="Genomic_DNA"/>
</dbReference>
<comment type="caution">
    <text evidence="1">The sequence shown here is derived from an EMBL/GenBank/DDBJ whole genome shotgun (WGS) entry which is preliminary data.</text>
</comment>
<gene>
    <name evidence="1" type="ORF">TUM4438_31090</name>
</gene>
<name>A0ABQ4PLF5_9GAMM</name>
<dbReference type="Proteomes" id="UP000887104">
    <property type="component" value="Unassembled WGS sequence"/>
</dbReference>
<organism evidence="1 2">
    <name type="scientific">Shewanella sairae</name>
    <dbReference type="NCBI Taxonomy" id="190310"/>
    <lineage>
        <taxon>Bacteria</taxon>
        <taxon>Pseudomonadati</taxon>
        <taxon>Pseudomonadota</taxon>
        <taxon>Gammaproteobacteria</taxon>
        <taxon>Alteromonadales</taxon>
        <taxon>Shewanellaceae</taxon>
        <taxon>Shewanella</taxon>
    </lineage>
</organism>
<evidence type="ECO:0000313" key="1">
    <source>
        <dbReference type="EMBL" id="GIU48830.1"/>
    </source>
</evidence>